<evidence type="ECO:0000256" key="6">
    <source>
        <dbReference type="ARBA" id="ARBA00023268"/>
    </source>
</evidence>
<dbReference type="InterPro" id="IPR010043">
    <property type="entry name" value="UTase/UR"/>
</dbReference>
<gene>
    <name evidence="8" type="primary">glnD</name>
    <name evidence="11" type="ORF">ACFFHW_12560</name>
</gene>
<dbReference type="InterPro" id="IPR043519">
    <property type="entry name" value="NT_sf"/>
</dbReference>
<dbReference type="CDD" id="cd00077">
    <property type="entry name" value="HDc"/>
    <property type="match status" value="1"/>
</dbReference>
<proteinExistence type="inferred from homology"/>
<evidence type="ECO:0000259" key="9">
    <source>
        <dbReference type="PROSITE" id="PS51671"/>
    </source>
</evidence>
<dbReference type="PIRSF" id="PIRSF006288">
    <property type="entry name" value="PII_uridyltransf"/>
    <property type="match status" value="1"/>
</dbReference>
<dbReference type="Pfam" id="PF08335">
    <property type="entry name" value="GlnD_UR_UTase"/>
    <property type="match status" value="1"/>
</dbReference>
<reference evidence="11 12" key="1">
    <citation type="submission" date="2024-09" db="EMBL/GenBank/DDBJ databases">
        <authorList>
            <person name="Sun Q."/>
            <person name="Mori K."/>
        </authorList>
    </citation>
    <scope>NUCLEOTIDE SEQUENCE [LARGE SCALE GENOMIC DNA]</scope>
    <source>
        <strain evidence="11 12">CCM 7415</strain>
    </source>
</reference>
<comment type="activity regulation">
    <text evidence="8">Uridylyltransferase (UTase) activity is inhibited by glutamine, while glutamine activates uridylyl-removing (UR) activity.</text>
</comment>
<protein>
    <recommendedName>
        <fullName evidence="8">Bifunctional uridylyltransferase/uridylyl-removing enzyme</fullName>
        <shortName evidence="8">UTase/UR</shortName>
    </recommendedName>
    <alternativeName>
        <fullName evidence="8">Bifunctional [protein-PII] modification enzyme</fullName>
    </alternativeName>
    <alternativeName>
        <fullName evidence="8">Bifunctional nitrogen sensor protein</fullName>
    </alternativeName>
    <domain>
        <recommendedName>
            <fullName evidence="8">[Protein-PII] uridylyltransferase</fullName>
            <shortName evidence="8">PII uridylyltransferase</shortName>
            <shortName evidence="8">UTase</shortName>
            <ecNumber evidence="8">2.7.7.59</ecNumber>
        </recommendedName>
    </domain>
    <domain>
        <recommendedName>
            <fullName evidence="8">[Protein-PII]-UMP uridylyl-removing enzyme</fullName>
            <shortName evidence="8">UR</shortName>
            <ecNumber evidence="8">3.1.4.-</ecNumber>
        </recommendedName>
    </domain>
</protein>
<dbReference type="InterPro" id="IPR006674">
    <property type="entry name" value="HD_domain"/>
</dbReference>
<dbReference type="Gene3D" id="3.30.460.10">
    <property type="entry name" value="Beta Polymerase, domain 2"/>
    <property type="match status" value="1"/>
</dbReference>
<dbReference type="CDD" id="cd04900">
    <property type="entry name" value="ACT_UUR-like_1"/>
    <property type="match status" value="1"/>
</dbReference>
<comment type="catalytic activity">
    <reaction evidence="8">
        <text>[protein-PII]-uridylyl-L-tyrosine + H2O = [protein-PII]-L-tyrosine + UMP + H(+)</text>
        <dbReference type="Rhea" id="RHEA:48600"/>
        <dbReference type="Rhea" id="RHEA-COMP:12147"/>
        <dbReference type="Rhea" id="RHEA-COMP:12148"/>
        <dbReference type="ChEBI" id="CHEBI:15377"/>
        <dbReference type="ChEBI" id="CHEBI:15378"/>
        <dbReference type="ChEBI" id="CHEBI:46858"/>
        <dbReference type="ChEBI" id="CHEBI:57865"/>
        <dbReference type="ChEBI" id="CHEBI:90602"/>
    </reaction>
</comment>
<dbReference type="InterPro" id="IPR013546">
    <property type="entry name" value="PII_UdlTrfase/GS_AdlTrfase"/>
</dbReference>
<keyword evidence="12" id="KW-1185">Reference proteome</keyword>
<evidence type="ECO:0000313" key="12">
    <source>
        <dbReference type="Proteomes" id="UP001589814"/>
    </source>
</evidence>
<feature type="domain" description="ACT" evidence="9">
    <location>
        <begin position="711"/>
        <end position="793"/>
    </location>
</feature>
<keyword evidence="2 8" id="KW-0548">Nucleotidyltransferase</keyword>
<evidence type="ECO:0000256" key="8">
    <source>
        <dbReference type="HAMAP-Rule" id="MF_00277"/>
    </source>
</evidence>
<dbReference type="Gene3D" id="1.10.3090.10">
    <property type="entry name" value="cca-adding enzyme, domain 2"/>
    <property type="match status" value="1"/>
</dbReference>
<dbReference type="Pfam" id="PF01909">
    <property type="entry name" value="NTP_transf_2"/>
    <property type="match status" value="1"/>
</dbReference>
<name>A0ABV6G567_9GAMM</name>
<dbReference type="InterPro" id="IPR003607">
    <property type="entry name" value="HD/PDEase_dom"/>
</dbReference>
<dbReference type="EMBL" id="JBHLVX010000050">
    <property type="protein sequence ID" value="MFC0268803.1"/>
    <property type="molecule type" value="Genomic_DNA"/>
</dbReference>
<evidence type="ECO:0000256" key="4">
    <source>
        <dbReference type="ARBA" id="ARBA00022801"/>
    </source>
</evidence>
<comment type="domain">
    <text evidence="8">Has four distinct domains: an N-terminal nucleotidyltransferase (NT) domain responsible for UTase activity, a central HD domain that encodes UR activity, and two C-terminal ACT domains that seem to have a role in glutamine sensing.</text>
</comment>
<evidence type="ECO:0000256" key="3">
    <source>
        <dbReference type="ARBA" id="ARBA00022737"/>
    </source>
</evidence>
<dbReference type="CDD" id="cd04899">
    <property type="entry name" value="ACT_ACR-UUR-like_2"/>
    <property type="match status" value="1"/>
</dbReference>
<evidence type="ECO:0000256" key="1">
    <source>
        <dbReference type="ARBA" id="ARBA00022679"/>
    </source>
</evidence>
<feature type="domain" description="HD" evidence="10">
    <location>
        <begin position="466"/>
        <end position="588"/>
    </location>
</feature>
<comment type="caution">
    <text evidence="11">The sequence shown here is derived from an EMBL/GenBank/DDBJ whole genome shotgun (WGS) entry which is preliminary data.</text>
</comment>
<dbReference type="EC" id="3.1.4.-" evidence="8"/>
<dbReference type="HAMAP" id="MF_00277">
    <property type="entry name" value="PII_uridylyl_transf"/>
    <property type="match status" value="1"/>
</dbReference>
<dbReference type="InterPro" id="IPR002912">
    <property type="entry name" value="ACT_dom"/>
</dbReference>
<dbReference type="NCBIfam" id="TIGR01693">
    <property type="entry name" value="UTase_glnD"/>
    <property type="match status" value="1"/>
</dbReference>
<dbReference type="SUPFAM" id="SSF81593">
    <property type="entry name" value="Nucleotidyltransferase substrate binding subunit/domain"/>
    <property type="match status" value="1"/>
</dbReference>
<keyword evidence="4 8" id="KW-0378">Hydrolase</keyword>
<keyword evidence="3" id="KW-0677">Repeat</keyword>
<evidence type="ECO:0000256" key="5">
    <source>
        <dbReference type="ARBA" id="ARBA00022842"/>
    </source>
</evidence>
<dbReference type="PANTHER" id="PTHR47320:SF1">
    <property type="entry name" value="BIFUNCTIONAL URIDYLYLTRANSFERASE_URIDYLYL-REMOVING ENZYME"/>
    <property type="match status" value="1"/>
</dbReference>
<dbReference type="Pfam" id="PF01966">
    <property type="entry name" value="HD"/>
    <property type="match status" value="1"/>
</dbReference>
<feature type="domain" description="ACT" evidence="9">
    <location>
        <begin position="820"/>
        <end position="901"/>
    </location>
</feature>
<dbReference type="InterPro" id="IPR002934">
    <property type="entry name" value="Polymerase_NTP_transf_dom"/>
</dbReference>
<dbReference type="RefSeq" id="WP_019950652.1">
    <property type="nucleotide sequence ID" value="NZ_JBHLVX010000050.1"/>
</dbReference>
<dbReference type="PROSITE" id="PS51671">
    <property type="entry name" value="ACT"/>
    <property type="match status" value="2"/>
</dbReference>
<dbReference type="PANTHER" id="PTHR47320">
    <property type="entry name" value="BIFUNCTIONAL URIDYLYLTRANSFERASE/URIDYLYL-REMOVING ENZYME"/>
    <property type="match status" value="1"/>
</dbReference>
<accession>A0ABV6G567</accession>
<dbReference type="GO" id="GO:0008773">
    <property type="term" value="F:[protein-PII] uridylyltransferase activity"/>
    <property type="evidence" value="ECO:0007669"/>
    <property type="project" value="UniProtKB-EC"/>
</dbReference>
<dbReference type="Proteomes" id="UP001589814">
    <property type="component" value="Unassembled WGS sequence"/>
</dbReference>
<evidence type="ECO:0000256" key="7">
    <source>
        <dbReference type="ARBA" id="ARBA00047968"/>
    </source>
</evidence>
<dbReference type="SUPFAM" id="SSF81301">
    <property type="entry name" value="Nucleotidyltransferase"/>
    <property type="match status" value="1"/>
</dbReference>
<comment type="similarity">
    <text evidence="8">Belongs to the GlnD family.</text>
</comment>
<evidence type="ECO:0000256" key="2">
    <source>
        <dbReference type="ARBA" id="ARBA00022695"/>
    </source>
</evidence>
<keyword evidence="6 8" id="KW-0511">Multifunctional enzyme</keyword>
<keyword evidence="5 8" id="KW-0460">Magnesium</keyword>
<dbReference type="Pfam" id="PF01842">
    <property type="entry name" value="ACT"/>
    <property type="match status" value="1"/>
</dbReference>
<dbReference type="SUPFAM" id="SSF55021">
    <property type="entry name" value="ACT-like"/>
    <property type="match status" value="1"/>
</dbReference>
<feature type="region of interest" description="Uridylyltransferase" evidence="8">
    <location>
        <begin position="1"/>
        <end position="347"/>
    </location>
</feature>
<evidence type="ECO:0000259" key="10">
    <source>
        <dbReference type="PROSITE" id="PS51831"/>
    </source>
</evidence>
<dbReference type="PROSITE" id="PS51831">
    <property type="entry name" value="HD"/>
    <property type="match status" value="1"/>
</dbReference>
<dbReference type="SUPFAM" id="SSF109604">
    <property type="entry name" value="HD-domain/PDEase-like"/>
    <property type="match status" value="1"/>
</dbReference>
<comment type="function">
    <text evidence="8">Modifies, by uridylylation and deuridylylation, the PII regulatory proteins (GlnB and homologs), in response to the nitrogen status of the cell that GlnD senses through the glutamine level. Under low glutamine levels, catalyzes the conversion of the PII proteins and UTP to PII-UMP and PPi, while under higher glutamine levels, GlnD hydrolyzes PII-UMP to PII and UMP (deuridylylation). Thus, controls uridylylation state and activity of the PII proteins, and plays an important role in the regulation of nitrogen metabolism.</text>
</comment>
<dbReference type="NCBIfam" id="NF001366">
    <property type="entry name" value="PRK00275.1"/>
    <property type="match status" value="1"/>
</dbReference>
<dbReference type="InterPro" id="IPR045865">
    <property type="entry name" value="ACT-like_dom_sf"/>
</dbReference>
<comment type="cofactor">
    <cofactor evidence="8">
        <name>Mg(2+)</name>
        <dbReference type="ChEBI" id="CHEBI:18420"/>
    </cofactor>
</comment>
<keyword evidence="1 8" id="KW-0808">Transferase</keyword>
<comment type="catalytic activity">
    <reaction evidence="8">
        <text>[protein-PII]-L-tyrosine + UTP = [protein-PII]-uridylyl-L-tyrosine + diphosphate</text>
        <dbReference type="Rhea" id="RHEA:13673"/>
        <dbReference type="Rhea" id="RHEA-COMP:12147"/>
        <dbReference type="Rhea" id="RHEA-COMP:12148"/>
        <dbReference type="ChEBI" id="CHEBI:33019"/>
        <dbReference type="ChEBI" id="CHEBI:46398"/>
        <dbReference type="ChEBI" id="CHEBI:46858"/>
        <dbReference type="ChEBI" id="CHEBI:90602"/>
        <dbReference type="EC" id="2.7.7.59"/>
    </reaction>
</comment>
<dbReference type="SMART" id="SM00471">
    <property type="entry name" value="HDc"/>
    <property type="match status" value="1"/>
</dbReference>
<dbReference type="CDD" id="cd05401">
    <property type="entry name" value="NT_GlnE_GlnD_like"/>
    <property type="match status" value="1"/>
</dbReference>
<comment type="catalytic activity">
    <reaction evidence="7">
        <text>guanosine 3',5'-bis(diphosphate) + H2O = GDP + diphosphate + H(+)</text>
        <dbReference type="Rhea" id="RHEA:14253"/>
        <dbReference type="ChEBI" id="CHEBI:15377"/>
        <dbReference type="ChEBI" id="CHEBI:15378"/>
        <dbReference type="ChEBI" id="CHEBI:33019"/>
        <dbReference type="ChEBI" id="CHEBI:58189"/>
        <dbReference type="ChEBI" id="CHEBI:77828"/>
        <dbReference type="EC" id="3.1.7.2"/>
    </reaction>
</comment>
<sequence length="901" mass="103058">MLLHHYRFIADDSLIDTVSLSAQLERDDSPVAAVRDTLDDLRRRLDERFRSGADIRDLVFGRAWCIDQLLALLWQRFEWPGDGVALIAVGGYGRGELHPNSDIDLMVLLEHNDDSPCRGPLSEFITLLWDIGLEIGHSVRSLDDCEREARDDVTVITNLLETRTLAGPERLLEEMRRRLSRERMWDSDVFYRAKLEEQRSRYRRFNDSEYHLEPNVKSSPGGLRDIQTVGWIAKRHFGADLIEELVARGFMTDSDLRIASQSRAFLWQVRYALHMITGRAEDRLLFDNQRAIAALFGYRDTHERLGVEEFMRRYYRVVTALAELNDMLMQHFDENILQGDEAPAITPLNDRFEIHGRYLRIRSANVFKRRPSALIEMFVLLAQHPDIEGVRAETIRAIRDHRHLIDNSFRADLRNRSLFMELLRSGGQVARELGRMARYGILGKYLPRFGHIIGLMQHDLFHIYTVDAHTLRVLAAIEQFRTPGGREAYPLCAALIGRLPKLELLWIAGLYHDIAKGRGGDHSLLGARDVQSFCTRHGLPRRDTQLVSWLIEHHLLMSTTAQKRDISDPEVIREFAGVMQDEVHLDYLYLLTVADINATNPTLWNSWRAALLRQLHNETRRVLRRGLENPLHRSERIEETRDEARALINCMGGDCRPVETLWQTLGDDYFLQYSASEIVWHTRGILEAGSDSVPLVLISAPTAEMTDGGTKVFVHTRSANNLFAATAAAIDQLGLSIHDARIATSSHDWTLNTFILLDEDGSAIRDPGRLGEIRQHLVEELDDPDDYPRIVRRHTSRQLRHFRVPTRVLIEQDDANGRTVLELIAADRPGLLARVGQIFMRFDIALSMARIATLGERVEDVFFITDTEGMPLVDPALQHALRDELCAVLNAEAGVTRQQDA</sequence>
<comment type="caution">
    <text evidence="8">Lacks conserved residue(s) required for the propagation of feature annotation.</text>
</comment>
<evidence type="ECO:0000313" key="11">
    <source>
        <dbReference type="EMBL" id="MFC0268803.1"/>
    </source>
</evidence>
<organism evidence="11 12">
    <name type="scientific">Kushneria aurantia</name>
    <dbReference type="NCBI Taxonomy" id="504092"/>
    <lineage>
        <taxon>Bacteria</taxon>
        <taxon>Pseudomonadati</taxon>
        <taxon>Pseudomonadota</taxon>
        <taxon>Gammaproteobacteria</taxon>
        <taxon>Oceanospirillales</taxon>
        <taxon>Halomonadaceae</taxon>
        <taxon>Kushneria</taxon>
    </lineage>
</organism>
<dbReference type="EC" id="2.7.7.59" evidence="8"/>